<dbReference type="EMBL" id="AZHW01000552">
    <property type="protein sequence ID" value="ETW98470.1"/>
    <property type="molecule type" value="Genomic_DNA"/>
</dbReference>
<feature type="coiled-coil region" evidence="1">
    <location>
        <begin position="20"/>
        <end position="50"/>
    </location>
</feature>
<accession>W4LL81</accession>
<protein>
    <submittedName>
        <fullName evidence="3">Uncharacterized protein</fullName>
    </submittedName>
</protein>
<gene>
    <name evidence="3" type="ORF">ETSY1_18595</name>
</gene>
<feature type="transmembrane region" description="Helical" evidence="2">
    <location>
        <begin position="55"/>
        <end position="76"/>
    </location>
</feature>
<keyword evidence="4" id="KW-1185">Reference proteome</keyword>
<dbReference type="HOGENOM" id="CLU_2599463_0_0_7"/>
<keyword evidence="2" id="KW-0472">Membrane</keyword>
<comment type="caution">
    <text evidence="3">The sequence shown here is derived from an EMBL/GenBank/DDBJ whole genome shotgun (WGS) entry which is preliminary data.</text>
</comment>
<keyword evidence="2" id="KW-0812">Transmembrane</keyword>
<keyword evidence="1" id="KW-0175">Coiled coil</keyword>
<reference evidence="3 4" key="1">
    <citation type="journal article" date="2014" name="Nature">
        <title>An environmental bacterial taxon with a large and distinct metabolic repertoire.</title>
        <authorList>
            <person name="Wilson M.C."/>
            <person name="Mori T."/>
            <person name="Ruckert C."/>
            <person name="Uria A.R."/>
            <person name="Helf M.J."/>
            <person name="Takada K."/>
            <person name="Gernert C."/>
            <person name="Steffens U.A."/>
            <person name="Heycke N."/>
            <person name="Schmitt S."/>
            <person name="Rinke C."/>
            <person name="Helfrich E.J."/>
            <person name="Brachmann A.O."/>
            <person name="Gurgui C."/>
            <person name="Wakimoto T."/>
            <person name="Kracht M."/>
            <person name="Crusemann M."/>
            <person name="Hentschel U."/>
            <person name="Abe I."/>
            <person name="Matsunaga S."/>
            <person name="Kalinowski J."/>
            <person name="Takeyama H."/>
            <person name="Piel J."/>
        </authorList>
    </citation>
    <scope>NUCLEOTIDE SEQUENCE [LARGE SCALE GENOMIC DNA]</scope>
    <source>
        <strain evidence="4">TSY1</strain>
    </source>
</reference>
<evidence type="ECO:0000313" key="3">
    <source>
        <dbReference type="EMBL" id="ETW98470.1"/>
    </source>
</evidence>
<keyword evidence="2" id="KW-1133">Transmembrane helix</keyword>
<organism evidence="3 4">
    <name type="scientific">Entotheonella factor</name>
    <dbReference type="NCBI Taxonomy" id="1429438"/>
    <lineage>
        <taxon>Bacteria</taxon>
        <taxon>Pseudomonadati</taxon>
        <taxon>Nitrospinota/Tectimicrobiota group</taxon>
        <taxon>Candidatus Tectimicrobiota</taxon>
        <taxon>Candidatus Entotheonellia</taxon>
        <taxon>Candidatus Entotheonellales</taxon>
        <taxon>Candidatus Entotheonellaceae</taxon>
        <taxon>Candidatus Entotheonella</taxon>
    </lineage>
</organism>
<evidence type="ECO:0000256" key="1">
    <source>
        <dbReference type="SAM" id="Coils"/>
    </source>
</evidence>
<evidence type="ECO:0000313" key="4">
    <source>
        <dbReference type="Proteomes" id="UP000019141"/>
    </source>
</evidence>
<dbReference type="AlphaFoldDB" id="W4LL81"/>
<dbReference type="Proteomes" id="UP000019141">
    <property type="component" value="Unassembled WGS sequence"/>
</dbReference>
<sequence length="79" mass="9363">MRADLADVRKELAMLQVDIRKDLEVQRERQDQLRQEMRDMRQERNQWRVTTVRQLWTIVSVVSGAVIVGILKLVFFPGP</sequence>
<proteinExistence type="predicted"/>
<evidence type="ECO:0000256" key="2">
    <source>
        <dbReference type="SAM" id="Phobius"/>
    </source>
</evidence>
<name>W4LL81_ENTF1</name>